<feature type="transmembrane region" description="Helical" evidence="1">
    <location>
        <begin position="252"/>
        <end position="273"/>
    </location>
</feature>
<sequence length="281" mass="31825">MKARDDVPRRGFRKKTARWMFALGVFLMVNVVVAFLMGPMVVRSMRKSGLATAAHNSKQLHLALFEFDQDYGFFPGDQAAEMEDGYPQHRGEYSNDYFKQLFENGNITSEENFYARGGSRDQRQPDGDVSSMDRAIEAGECGFAYVKNMDTSSYDPSTPLLLASMYGDGYKFNTDVYRGRAMVLSIDGSVKQYALNDDHEALADDGSELFGDRKNMTWGKTGFDPDHLCYAKYPYSFKPSSTRWLELFFGQYFGVLAMVLVVSFAVSIFAFALTRKWVETP</sequence>
<dbReference type="AlphaFoldDB" id="A0A851GC50"/>
<feature type="transmembrane region" description="Helical" evidence="1">
    <location>
        <begin position="21"/>
        <end position="42"/>
    </location>
</feature>
<evidence type="ECO:0000313" key="2">
    <source>
        <dbReference type="EMBL" id="NWK54502.1"/>
    </source>
</evidence>
<evidence type="ECO:0000313" key="3">
    <source>
        <dbReference type="Proteomes" id="UP000557872"/>
    </source>
</evidence>
<dbReference type="EMBL" id="JACBAZ010000001">
    <property type="protein sequence ID" value="NWK54502.1"/>
    <property type="molecule type" value="Genomic_DNA"/>
</dbReference>
<keyword evidence="1" id="KW-0472">Membrane</keyword>
<organism evidence="2 3">
    <name type="scientific">Oceaniferula marina</name>
    <dbReference type="NCBI Taxonomy" id="2748318"/>
    <lineage>
        <taxon>Bacteria</taxon>
        <taxon>Pseudomonadati</taxon>
        <taxon>Verrucomicrobiota</taxon>
        <taxon>Verrucomicrobiia</taxon>
        <taxon>Verrucomicrobiales</taxon>
        <taxon>Verrucomicrobiaceae</taxon>
        <taxon>Oceaniferula</taxon>
    </lineage>
</organism>
<keyword evidence="1" id="KW-0812">Transmembrane</keyword>
<dbReference type="RefSeq" id="WP_178931027.1">
    <property type="nucleotide sequence ID" value="NZ_JACBAZ010000001.1"/>
</dbReference>
<accession>A0A851GC50</accession>
<comment type="caution">
    <text evidence="2">The sequence shown here is derived from an EMBL/GenBank/DDBJ whole genome shotgun (WGS) entry which is preliminary data.</text>
</comment>
<proteinExistence type="predicted"/>
<reference evidence="2 3" key="1">
    <citation type="submission" date="2020-07" db="EMBL/GenBank/DDBJ databases">
        <title>Roseicoccus Jingziensis gen. nov., sp. nov., isolated from coastal seawater.</title>
        <authorList>
            <person name="Feng X."/>
        </authorList>
    </citation>
    <scope>NUCLEOTIDE SEQUENCE [LARGE SCALE GENOMIC DNA]</scope>
    <source>
        <strain evidence="2 3">N1E253</strain>
    </source>
</reference>
<dbReference type="Proteomes" id="UP000557872">
    <property type="component" value="Unassembled WGS sequence"/>
</dbReference>
<evidence type="ECO:0000256" key="1">
    <source>
        <dbReference type="SAM" id="Phobius"/>
    </source>
</evidence>
<name>A0A851GC50_9BACT</name>
<protein>
    <submittedName>
        <fullName evidence="2">Uncharacterized protein</fullName>
    </submittedName>
</protein>
<keyword evidence="1" id="KW-1133">Transmembrane helix</keyword>
<keyword evidence="3" id="KW-1185">Reference proteome</keyword>
<gene>
    <name evidence="2" type="ORF">HW115_02690</name>
</gene>